<dbReference type="InterPro" id="IPR001878">
    <property type="entry name" value="Znf_CCHC"/>
</dbReference>
<dbReference type="Gene3D" id="4.10.60.10">
    <property type="entry name" value="Zinc finger, CCHC-type"/>
    <property type="match status" value="1"/>
</dbReference>
<dbReference type="OrthoDB" id="6819631at2759"/>
<feature type="region of interest" description="Disordered" evidence="2">
    <location>
        <begin position="54"/>
        <end position="87"/>
    </location>
</feature>
<proteinExistence type="predicted"/>
<reference evidence="4" key="1">
    <citation type="submission" date="2019-08" db="EMBL/GenBank/DDBJ databases">
        <title>The genome of the North American firefly Photinus pyralis.</title>
        <authorList>
            <consortium name="Photinus pyralis genome working group"/>
            <person name="Fallon T.R."/>
            <person name="Sander Lower S.E."/>
            <person name="Weng J.-K."/>
        </authorList>
    </citation>
    <scope>NUCLEOTIDE SEQUENCE</scope>
    <source>
        <strain evidence="4">TRF0915ILg1</strain>
        <tissue evidence="4">Whole body</tissue>
    </source>
</reference>
<evidence type="ECO:0000256" key="1">
    <source>
        <dbReference type="PROSITE-ProRule" id="PRU00047"/>
    </source>
</evidence>
<feature type="non-terminal residue" evidence="4">
    <location>
        <position position="1"/>
    </location>
</feature>
<keyword evidence="1" id="KW-0863">Zinc-finger</keyword>
<evidence type="ECO:0000313" key="5">
    <source>
        <dbReference type="Proteomes" id="UP000801492"/>
    </source>
</evidence>
<dbReference type="SMART" id="SM00343">
    <property type="entry name" value="ZnF_C2HC"/>
    <property type="match status" value="1"/>
</dbReference>
<feature type="domain" description="CCHC-type" evidence="3">
    <location>
        <begin position="110"/>
        <end position="124"/>
    </location>
</feature>
<evidence type="ECO:0000256" key="2">
    <source>
        <dbReference type="SAM" id="MobiDB-lite"/>
    </source>
</evidence>
<dbReference type="InterPro" id="IPR036875">
    <property type="entry name" value="Znf_CCHC_sf"/>
</dbReference>
<keyword evidence="1" id="KW-0862">Zinc</keyword>
<evidence type="ECO:0000313" key="4">
    <source>
        <dbReference type="EMBL" id="KAF2896521.1"/>
    </source>
</evidence>
<evidence type="ECO:0000259" key="3">
    <source>
        <dbReference type="PROSITE" id="PS50158"/>
    </source>
</evidence>
<dbReference type="GO" id="GO:0008270">
    <property type="term" value="F:zinc ion binding"/>
    <property type="evidence" value="ECO:0007669"/>
    <property type="project" value="UniProtKB-KW"/>
</dbReference>
<dbReference type="AlphaFoldDB" id="A0A8K0GEV3"/>
<sequence>MPCLICCLSFLTYSSELDPISSLGSDNCRSDVDKANNILANAFMLDKRLEEPLSTRRPRSPYRSHKPSESNHSSFGRKDKFSSSSTRNKSCRECYSKHKPADCPAKSWTCYSCGQKGHTSRFCRAKTANYIHYGCHTVKYQADESPLVLANDQSLVALKSLFFGPKFKEVAIDSTWISSRLLKGPIRFLDLETY</sequence>
<feature type="compositionally biased region" description="Basic residues" evidence="2">
    <location>
        <begin position="56"/>
        <end position="65"/>
    </location>
</feature>
<dbReference type="Proteomes" id="UP000801492">
    <property type="component" value="Unassembled WGS sequence"/>
</dbReference>
<protein>
    <recommendedName>
        <fullName evidence="3">CCHC-type domain-containing protein</fullName>
    </recommendedName>
</protein>
<dbReference type="EMBL" id="VTPC01004972">
    <property type="protein sequence ID" value="KAF2896521.1"/>
    <property type="molecule type" value="Genomic_DNA"/>
</dbReference>
<comment type="caution">
    <text evidence="4">The sequence shown here is derived from an EMBL/GenBank/DDBJ whole genome shotgun (WGS) entry which is preliminary data.</text>
</comment>
<organism evidence="4 5">
    <name type="scientific">Ignelater luminosus</name>
    <name type="common">Cucubano</name>
    <name type="synonym">Pyrophorus luminosus</name>
    <dbReference type="NCBI Taxonomy" id="2038154"/>
    <lineage>
        <taxon>Eukaryota</taxon>
        <taxon>Metazoa</taxon>
        <taxon>Ecdysozoa</taxon>
        <taxon>Arthropoda</taxon>
        <taxon>Hexapoda</taxon>
        <taxon>Insecta</taxon>
        <taxon>Pterygota</taxon>
        <taxon>Neoptera</taxon>
        <taxon>Endopterygota</taxon>
        <taxon>Coleoptera</taxon>
        <taxon>Polyphaga</taxon>
        <taxon>Elateriformia</taxon>
        <taxon>Elateroidea</taxon>
        <taxon>Elateridae</taxon>
        <taxon>Agrypninae</taxon>
        <taxon>Pyrophorini</taxon>
        <taxon>Ignelater</taxon>
    </lineage>
</organism>
<name>A0A8K0GEV3_IGNLU</name>
<keyword evidence="5" id="KW-1185">Reference proteome</keyword>
<dbReference type="PROSITE" id="PS50158">
    <property type="entry name" value="ZF_CCHC"/>
    <property type="match status" value="1"/>
</dbReference>
<gene>
    <name evidence="4" type="ORF">ILUMI_09653</name>
</gene>
<accession>A0A8K0GEV3</accession>
<dbReference type="SUPFAM" id="SSF57756">
    <property type="entry name" value="Retrovirus zinc finger-like domains"/>
    <property type="match status" value="1"/>
</dbReference>
<dbReference type="GO" id="GO:0003676">
    <property type="term" value="F:nucleic acid binding"/>
    <property type="evidence" value="ECO:0007669"/>
    <property type="project" value="InterPro"/>
</dbReference>
<keyword evidence="1" id="KW-0479">Metal-binding</keyword>